<dbReference type="SUPFAM" id="SSF53850">
    <property type="entry name" value="Periplasmic binding protein-like II"/>
    <property type="match status" value="1"/>
</dbReference>
<dbReference type="EMBL" id="JPOS01000022">
    <property type="protein sequence ID" value="KGE88100.1"/>
    <property type="molecule type" value="Genomic_DNA"/>
</dbReference>
<comment type="similarity">
    <text evidence="1">Belongs to the LysR transcriptional regulatory family.</text>
</comment>
<dbReference type="InterPro" id="IPR036388">
    <property type="entry name" value="WH-like_DNA-bd_sf"/>
</dbReference>
<protein>
    <recommendedName>
        <fullName evidence="5">HTH lysR-type domain-containing protein</fullName>
    </recommendedName>
</protein>
<keyword evidence="7" id="KW-1185">Reference proteome</keyword>
<name>A0A098S7M6_9BACT</name>
<dbReference type="Proteomes" id="UP000029736">
    <property type="component" value="Unassembled WGS sequence"/>
</dbReference>
<dbReference type="PROSITE" id="PS50931">
    <property type="entry name" value="HTH_LYSR"/>
    <property type="match status" value="1"/>
</dbReference>
<gene>
    <name evidence="6" type="ORF">IX84_11145</name>
</gene>
<evidence type="ECO:0000256" key="1">
    <source>
        <dbReference type="ARBA" id="ARBA00009437"/>
    </source>
</evidence>
<dbReference type="PANTHER" id="PTHR30419:SF29">
    <property type="entry name" value="LYSR-FAMILY TRANSCRIPTIONAL REGULATOR"/>
    <property type="match status" value="1"/>
</dbReference>
<dbReference type="SUPFAM" id="SSF46785">
    <property type="entry name" value="Winged helix' DNA-binding domain"/>
    <property type="match status" value="1"/>
</dbReference>
<evidence type="ECO:0000256" key="4">
    <source>
        <dbReference type="ARBA" id="ARBA00023163"/>
    </source>
</evidence>
<evidence type="ECO:0000259" key="5">
    <source>
        <dbReference type="PROSITE" id="PS50931"/>
    </source>
</evidence>
<comment type="caution">
    <text evidence="6">The sequence shown here is derived from an EMBL/GenBank/DDBJ whole genome shotgun (WGS) entry which is preliminary data.</text>
</comment>
<dbReference type="GO" id="GO:0003677">
    <property type="term" value="F:DNA binding"/>
    <property type="evidence" value="ECO:0007669"/>
    <property type="project" value="UniProtKB-KW"/>
</dbReference>
<dbReference type="GO" id="GO:0003700">
    <property type="term" value="F:DNA-binding transcription factor activity"/>
    <property type="evidence" value="ECO:0007669"/>
    <property type="project" value="InterPro"/>
</dbReference>
<dbReference type="Pfam" id="PF00126">
    <property type="entry name" value="HTH_1"/>
    <property type="match status" value="1"/>
</dbReference>
<organism evidence="6 7">
    <name type="scientific">Phaeodactylibacter xiamenensis</name>
    <dbReference type="NCBI Taxonomy" id="1524460"/>
    <lineage>
        <taxon>Bacteria</taxon>
        <taxon>Pseudomonadati</taxon>
        <taxon>Bacteroidota</taxon>
        <taxon>Saprospiria</taxon>
        <taxon>Saprospirales</taxon>
        <taxon>Haliscomenobacteraceae</taxon>
        <taxon>Phaeodactylibacter</taxon>
    </lineage>
</organism>
<dbReference type="InterPro" id="IPR050950">
    <property type="entry name" value="HTH-type_LysR_regulators"/>
</dbReference>
<evidence type="ECO:0000313" key="7">
    <source>
        <dbReference type="Proteomes" id="UP000029736"/>
    </source>
</evidence>
<evidence type="ECO:0000256" key="2">
    <source>
        <dbReference type="ARBA" id="ARBA00023015"/>
    </source>
</evidence>
<dbReference type="Pfam" id="PF03466">
    <property type="entry name" value="LysR_substrate"/>
    <property type="match status" value="1"/>
</dbReference>
<dbReference type="Gene3D" id="3.40.190.10">
    <property type="entry name" value="Periplasmic binding protein-like II"/>
    <property type="match status" value="2"/>
</dbReference>
<dbReference type="PANTHER" id="PTHR30419">
    <property type="entry name" value="HTH-TYPE TRANSCRIPTIONAL REGULATOR YBHD"/>
    <property type="match status" value="1"/>
</dbReference>
<dbReference type="RefSeq" id="WP_044219940.1">
    <property type="nucleotide sequence ID" value="NZ_JBKAGJ010000041.1"/>
</dbReference>
<dbReference type="Gene3D" id="1.10.10.10">
    <property type="entry name" value="Winged helix-like DNA-binding domain superfamily/Winged helix DNA-binding domain"/>
    <property type="match status" value="1"/>
</dbReference>
<dbReference type="AlphaFoldDB" id="A0A098S7M6"/>
<dbReference type="PRINTS" id="PR00039">
    <property type="entry name" value="HTHLYSR"/>
</dbReference>
<dbReference type="GO" id="GO:0005829">
    <property type="term" value="C:cytosol"/>
    <property type="evidence" value="ECO:0007669"/>
    <property type="project" value="TreeGrafter"/>
</dbReference>
<sequence>MNLQQLEYIVTVDKLKSFSKAAAACHVTQATLSTMVKKLESELELVLFDRKTNPILTTECGRDIIDEAHKVLRHSSRLKELASEARGVIEGELNIGIIPTIASNLLHRILPQFLSAYPKLKLNVREITTQHIIDQLRNGELDAGLASTPLREDQLEEDILYYEKLMVYGNTTSSETRFLTPKDIADEQVWLLEEGNCLTDQVINICALNSRQMDSNLSFSPNSFDSLLNIVDNLNGLTLIPELYCKDLPAERQVKVRDFNPPYPVREVSLVYFRPYAKLRLISALSNEIRQLIKPTLQTSHLKNSEMQIAKL</sequence>
<evidence type="ECO:0000313" key="6">
    <source>
        <dbReference type="EMBL" id="KGE88100.1"/>
    </source>
</evidence>
<accession>A0A098S7M6</accession>
<keyword evidence="3" id="KW-0238">DNA-binding</keyword>
<keyword evidence="2" id="KW-0805">Transcription regulation</keyword>
<proteinExistence type="inferred from homology"/>
<dbReference type="STRING" id="1524460.IX84_11145"/>
<feature type="domain" description="HTH lysR-type" evidence="5">
    <location>
        <begin position="1"/>
        <end position="58"/>
    </location>
</feature>
<dbReference type="InterPro" id="IPR000847">
    <property type="entry name" value="LysR_HTH_N"/>
</dbReference>
<dbReference type="FunFam" id="1.10.10.10:FF:000001">
    <property type="entry name" value="LysR family transcriptional regulator"/>
    <property type="match status" value="1"/>
</dbReference>
<reference evidence="6 7" key="1">
    <citation type="journal article" date="2014" name="Int. J. Syst. Evol. Microbiol.">
        <title>Phaeodactylibacter xiamenensis gen. nov., sp. nov., a member of the family Saprospiraceae isolated from the marine alga Phaeodactylum tricornutum.</title>
        <authorList>
            <person name="Chen Z.Jr."/>
            <person name="Lei X."/>
            <person name="Lai Q."/>
            <person name="Li Y."/>
            <person name="Zhang B."/>
            <person name="Zhang J."/>
            <person name="Zhang H."/>
            <person name="Yang L."/>
            <person name="Zheng W."/>
            <person name="Tian Y."/>
            <person name="Yu Z."/>
            <person name="Xu H.Jr."/>
            <person name="Zheng T."/>
        </authorList>
    </citation>
    <scope>NUCLEOTIDE SEQUENCE [LARGE SCALE GENOMIC DNA]</scope>
    <source>
        <strain evidence="6 7">KD52</strain>
    </source>
</reference>
<evidence type="ECO:0000256" key="3">
    <source>
        <dbReference type="ARBA" id="ARBA00023125"/>
    </source>
</evidence>
<dbReference type="InterPro" id="IPR005119">
    <property type="entry name" value="LysR_subst-bd"/>
</dbReference>
<dbReference type="OrthoDB" id="9803735at2"/>
<dbReference type="InterPro" id="IPR036390">
    <property type="entry name" value="WH_DNA-bd_sf"/>
</dbReference>
<dbReference type="CDD" id="cd08411">
    <property type="entry name" value="PBP2_OxyR"/>
    <property type="match status" value="1"/>
</dbReference>
<keyword evidence="4" id="KW-0804">Transcription</keyword>